<dbReference type="InterPro" id="IPR023213">
    <property type="entry name" value="CAT-like_dom_sf"/>
</dbReference>
<organism evidence="9 10">
    <name type="scientific">Cohnella cellulosilytica</name>
    <dbReference type="NCBI Taxonomy" id="986710"/>
    <lineage>
        <taxon>Bacteria</taxon>
        <taxon>Bacillati</taxon>
        <taxon>Bacillota</taxon>
        <taxon>Bacilli</taxon>
        <taxon>Bacillales</taxon>
        <taxon>Paenibacillaceae</taxon>
        <taxon>Cohnella</taxon>
    </lineage>
</organism>
<proteinExistence type="inferred from homology"/>
<gene>
    <name evidence="9" type="ORF">ACFQMJ_13430</name>
</gene>
<dbReference type="Pfam" id="PF00501">
    <property type="entry name" value="AMP-binding"/>
    <property type="match status" value="1"/>
</dbReference>
<dbReference type="SUPFAM" id="SSF52777">
    <property type="entry name" value="CoA-dependent acyltransferases"/>
    <property type="match status" value="3"/>
</dbReference>
<dbReference type="Gene3D" id="3.40.50.12780">
    <property type="entry name" value="N-terminal domain of ligase-like"/>
    <property type="match status" value="1"/>
</dbReference>
<evidence type="ECO:0000259" key="8">
    <source>
        <dbReference type="PROSITE" id="PS50075"/>
    </source>
</evidence>
<evidence type="ECO:0000256" key="4">
    <source>
        <dbReference type="ARBA" id="ARBA00022553"/>
    </source>
</evidence>
<dbReference type="InterPro" id="IPR036736">
    <property type="entry name" value="ACP-like_sf"/>
</dbReference>
<dbReference type="PANTHER" id="PTHR45527:SF1">
    <property type="entry name" value="FATTY ACID SYNTHASE"/>
    <property type="match status" value="1"/>
</dbReference>
<dbReference type="Gene3D" id="3.30.559.10">
    <property type="entry name" value="Chloramphenicol acetyltransferase-like domain"/>
    <property type="match status" value="1"/>
</dbReference>
<evidence type="ECO:0000256" key="2">
    <source>
        <dbReference type="ARBA" id="ARBA00006432"/>
    </source>
</evidence>
<evidence type="ECO:0000256" key="1">
    <source>
        <dbReference type="ARBA" id="ARBA00001957"/>
    </source>
</evidence>
<dbReference type="CDD" id="cd19531">
    <property type="entry name" value="LCL_NRPS-like"/>
    <property type="match status" value="1"/>
</dbReference>
<dbReference type="InterPro" id="IPR025110">
    <property type="entry name" value="AMP-bd_C"/>
</dbReference>
<dbReference type="PRINTS" id="PR00154">
    <property type="entry name" value="AMPBINDING"/>
</dbReference>
<dbReference type="Gene3D" id="3.30.559.30">
    <property type="entry name" value="Nonribosomal peptide synthetase, condensation domain"/>
    <property type="match status" value="2"/>
</dbReference>
<keyword evidence="5" id="KW-0677">Repeat</keyword>
<evidence type="ECO:0000256" key="5">
    <source>
        <dbReference type="ARBA" id="ARBA00022737"/>
    </source>
</evidence>
<evidence type="ECO:0000256" key="7">
    <source>
        <dbReference type="ARBA" id="ARBA00023268"/>
    </source>
</evidence>
<keyword evidence="3" id="KW-0596">Phosphopantetheine</keyword>
<evidence type="ECO:0000313" key="9">
    <source>
        <dbReference type="EMBL" id="MFC7149533.1"/>
    </source>
</evidence>
<dbReference type="PROSITE" id="PS50075">
    <property type="entry name" value="CARRIER"/>
    <property type="match status" value="1"/>
</dbReference>
<name>A0ABW2FCG8_9BACL</name>
<dbReference type="Gene3D" id="3.30.300.30">
    <property type="match status" value="1"/>
</dbReference>
<dbReference type="PROSITE" id="PS00012">
    <property type="entry name" value="PHOSPHOPANTETHEINE"/>
    <property type="match status" value="1"/>
</dbReference>
<dbReference type="SUPFAM" id="SSF47336">
    <property type="entry name" value="ACP-like"/>
    <property type="match status" value="1"/>
</dbReference>
<dbReference type="InterPro" id="IPR020845">
    <property type="entry name" value="AMP-binding_CS"/>
</dbReference>
<dbReference type="Pfam" id="PF00668">
    <property type="entry name" value="Condensation"/>
    <property type="match status" value="1"/>
</dbReference>
<dbReference type="InterPro" id="IPR001242">
    <property type="entry name" value="Condensation_dom"/>
</dbReference>
<feature type="domain" description="Carrier" evidence="8">
    <location>
        <begin position="762"/>
        <end position="837"/>
    </location>
</feature>
<protein>
    <submittedName>
        <fullName evidence="9">Amino acid adenylation domain-containing protein</fullName>
    </submittedName>
</protein>
<keyword evidence="7" id="KW-0511">Multifunctional enzyme</keyword>
<reference evidence="10" key="1">
    <citation type="journal article" date="2019" name="Int. J. Syst. Evol. Microbiol.">
        <title>The Global Catalogue of Microorganisms (GCM) 10K type strain sequencing project: providing services to taxonomists for standard genome sequencing and annotation.</title>
        <authorList>
            <consortium name="The Broad Institute Genomics Platform"/>
            <consortium name="The Broad Institute Genome Sequencing Center for Infectious Disease"/>
            <person name="Wu L."/>
            <person name="Ma J."/>
        </authorList>
    </citation>
    <scope>NUCLEOTIDE SEQUENCE [LARGE SCALE GENOMIC DNA]</scope>
    <source>
        <strain evidence="10">KCTC 12907</strain>
    </source>
</reference>
<comment type="similarity">
    <text evidence="2">Belongs to the ATP-dependent AMP-binding enzyme family.</text>
</comment>
<dbReference type="EMBL" id="JBHTAI010000007">
    <property type="protein sequence ID" value="MFC7149533.1"/>
    <property type="molecule type" value="Genomic_DNA"/>
</dbReference>
<dbReference type="Proteomes" id="UP001596378">
    <property type="component" value="Unassembled WGS sequence"/>
</dbReference>
<dbReference type="InterPro" id="IPR006162">
    <property type="entry name" value="Ppantetheine_attach_site"/>
</dbReference>
<evidence type="ECO:0000313" key="10">
    <source>
        <dbReference type="Proteomes" id="UP001596378"/>
    </source>
</evidence>
<dbReference type="Gene3D" id="1.10.1200.10">
    <property type="entry name" value="ACP-like"/>
    <property type="match status" value="1"/>
</dbReference>
<dbReference type="Pfam" id="PF13193">
    <property type="entry name" value="AMP-binding_C"/>
    <property type="match status" value="1"/>
</dbReference>
<dbReference type="InterPro" id="IPR010071">
    <property type="entry name" value="AA_adenyl_dom"/>
</dbReference>
<comment type="caution">
    <text evidence="9">The sequence shown here is derived from an EMBL/GenBank/DDBJ whole genome shotgun (WGS) entry which is preliminary data.</text>
</comment>
<sequence>MERTLERQAEMYWSGVMRGWESEPPLQPDGYGKSGDKRQIEMNIPEPVVAKMDKICNGREDLRMIFYLGSWAAVLLAFTQSESKIAIAVPAGGVGGGVEAYDGRVVPVTFERPDKITRFKDLLAHVMETFRNNDKHLAYWLTRSDSWQLPTGYERFGFHYNHLQGREMKTAFGQTNEALMECRIVVNGEGGGSLVLVYDSGYYSRHLAGTLGASYLAVLEQAVDAPDRELISLELRSPAEAADQARWNDTAAEFAAEQTIHDMFALVATARRDAIAVVCGSETLSYGELNAKAENIALRLHERGVRQGDRVAVMLERSPAWIVSLLAVMKSGAVYVPVDPSYPEFRIDYMLKDSQASALILRDDNEASRDFNGIKIKYGEGLFQRREMENVFKKKERTSSEDLAYLLYTSGSTGEPKGVMVEHRGVLNLRHYFLSAYRLGEADRVLQFASASFDASIWEISMALLTGAQLHIATPDIVGEPTRFERWAADSGITVATLPPTYADKLVPGNLGQLRLLITAGSESNRELLASWGERVEYVNAYGPTETTVCASAWSGKPDDIGATGSIPVGRPLPNTQIRIVNRELQTLPSGIPGELAVSGIGLARGYWNREEMTERKFVKLPGDGTRAYRTGDLAKWGANGNLVFLGRIDRQVKIRGYRIETEEIRHVLTSLQGVKDAIVAVKPDPQEEPALVAYYVGDYAGEDEAAALRERLANRLPGYMVPAFLIRLATIPLTANGKPDVASLPAPGAWLANQLPSDEQRPQGECETRLAGLWRKVLGVERIGREDDFFLLGGHSMKAAKLAAEIYGAFGANMPIELIFRHSRLLDMARWIAEIGRLERTAVIPRAPAKDAYRLSPAQSRVYIAESSSIDSTLYVLPFLFRLEPAPDFAALEEAFRRLIERHEPLRTSFGWQGKEPVQLVAPKADFRISRIEGRGETPEQIAERLIEPFDLARAPLLRAAWIDEEDGSVRLFLQLHHIIADGLSLGLLLHDLNAIVSELPLAPLSLQYKDYCDWLHGKEVDEENERFWAGRFADYEGTADLPLDYPRPSVRRPEGDTLAIQWDRELTARIRKLSEDCQATVHMTMLAAYYALLSKLTGSEDGVVGSLHAGRNHPDVMGMVGMFVHTLAHRNRADGSLTFRQFAALVKSRVLEDYEHADYPFELLARKQQARSAARNPLFDTMFVLQNLDAAPATIGASHWLPVILKEKLTRFDLVFQAWENEEGMLLWVTYASSLFRPETAAAIAEDYRRLLAMLAERPDAPLGEIGLSVDYRPITASGLKFDFQF</sequence>
<dbReference type="Pfam" id="PF00550">
    <property type="entry name" value="PP-binding"/>
    <property type="match status" value="1"/>
</dbReference>
<comment type="cofactor">
    <cofactor evidence="1">
        <name>pantetheine 4'-phosphate</name>
        <dbReference type="ChEBI" id="CHEBI:47942"/>
    </cofactor>
</comment>
<evidence type="ECO:0000256" key="3">
    <source>
        <dbReference type="ARBA" id="ARBA00022450"/>
    </source>
</evidence>
<dbReference type="InterPro" id="IPR042099">
    <property type="entry name" value="ANL_N_sf"/>
</dbReference>
<dbReference type="InterPro" id="IPR009081">
    <property type="entry name" value="PP-bd_ACP"/>
</dbReference>
<dbReference type="InterPro" id="IPR045851">
    <property type="entry name" value="AMP-bd_C_sf"/>
</dbReference>
<keyword evidence="4" id="KW-0597">Phosphoprotein</keyword>
<dbReference type="InterPro" id="IPR020459">
    <property type="entry name" value="AMP-binding"/>
</dbReference>
<dbReference type="PROSITE" id="PS00455">
    <property type="entry name" value="AMP_BINDING"/>
    <property type="match status" value="1"/>
</dbReference>
<dbReference type="PANTHER" id="PTHR45527">
    <property type="entry name" value="NONRIBOSOMAL PEPTIDE SYNTHETASE"/>
    <property type="match status" value="1"/>
</dbReference>
<keyword evidence="6" id="KW-0045">Antibiotic biosynthesis</keyword>
<keyword evidence="10" id="KW-1185">Reference proteome</keyword>
<dbReference type="InterPro" id="IPR000873">
    <property type="entry name" value="AMP-dep_synth/lig_dom"/>
</dbReference>
<dbReference type="SUPFAM" id="SSF56801">
    <property type="entry name" value="Acetyl-CoA synthetase-like"/>
    <property type="match status" value="1"/>
</dbReference>
<dbReference type="RefSeq" id="WP_378107820.1">
    <property type="nucleotide sequence ID" value="NZ_JBHSUP010000026.1"/>
</dbReference>
<dbReference type="NCBIfam" id="TIGR01733">
    <property type="entry name" value="AA-adenyl-dom"/>
    <property type="match status" value="1"/>
</dbReference>
<accession>A0ABW2FCG8</accession>
<dbReference type="CDD" id="cd05930">
    <property type="entry name" value="A_NRPS"/>
    <property type="match status" value="1"/>
</dbReference>
<evidence type="ECO:0000256" key="6">
    <source>
        <dbReference type="ARBA" id="ARBA00023194"/>
    </source>
</evidence>